<comment type="catalytic activity">
    <reaction evidence="3">
        <text>RX + glutathione = an S-substituted glutathione + a halide anion + H(+)</text>
        <dbReference type="Rhea" id="RHEA:16437"/>
        <dbReference type="ChEBI" id="CHEBI:15378"/>
        <dbReference type="ChEBI" id="CHEBI:16042"/>
        <dbReference type="ChEBI" id="CHEBI:17792"/>
        <dbReference type="ChEBI" id="CHEBI:57925"/>
        <dbReference type="ChEBI" id="CHEBI:90779"/>
        <dbReference type="EC" id="2.5.1.18"/>
    </reaction>
</comment>
<dbReference type="EC" id="2.5.1.18" evidence="1"/>
<evidence type="ECO:0000256" key="3">
    <source>
        <dbReference type="ARBA" id="ARBA00047960"/>
    </source>
</evidence>
<evidence type="ECO:0000259" key="6">
    <source>
        <dbReference type="PROSITE" id="PS50404"/>
    </source>
</evidence>
<dbReference type="SFLD" id="SFLDS00019">
    <property type="entry name" value="Glutathione_Transferase_(cytos"/>
    <property type="match status" value="1"/>
</dbReference>
<dbReference type="GO" id="GO:0004364">
    <property type="term" value="F:glutathione transferase activity"/>
    <property type="evidence" value="ECO:0007669"/>
    <property type="project" value="UniProtKB-EC"/>
</dbReference>
<dbReference type="InterPro" id="IPR040079">
    <property type="entry name" value="Glutathione_S-Trfase"/>
</dbReference>
<dbReference type="PANTHER" id="PTHR11260:SF762">
    <property type="entry name" value="GLUTATHIONE TRANSFERASE"/>
    <property type="match status" value="1"/>
</dbReference>
<keyword evidence="2" id="KW-0808">Transferase</keyword>
<organism evidence="8 9">
    <name type="scientific">Ficus carica</name>
    <name type="common">Common fig</name>
    <dbReference type="NCBI Taxonomy" id="3494"/>
    <lineage>
        <taxon>Eukaryota</taxon>
        <taxon>Viridiplantae</taxon>
        <taxon>Streptophyta</taxon>
        <taxon>Embryophyta</taxon>
        <taxon>Tracheophyta</taxon>
        <taxon>Spermatophyta</taxon>
        <taxon>Magnoliopsida</taxon>
        <taxon>eudicotyledons</taxon>
        <taxon>Gunneridae</taxon>
        <taxon>Pentapetalae</taxon>
        <taxon>rosids</taxon>
        <taxon>fabids</taxon>
        <taxon>Rosales</taxon>
        <taxon>Moraceae</taxon>
        <taxon>Ficeae</taxon>
        <taxon>Ficus</taxon>
    </lineage>
</organism>
<dbReference type="SUPFAM" id="SSF52833">
    <property type="entry name" value="Thioredoxin-like"/>
    <property type="match status" value="1"/>
</dbReference>
<dbReference type="GO" id="GO:0005737">
    <property type="term" value="C:cytoplasm"/>
    <property type="evidence" value="ECO:0007669"/>
    <property type="project" value="TreeGrafter"/>
</dbReference>
<dbReference type="CDD" id="cd03058">
    <property type="entry name" value="GST_N_Tau"/>
    <property type="match status" value="1"/>
</dbReference>
<dbReference type="InterPro" id="IPR036249">
    <property type="entry name" value="Thioredoxin-like_sf"/>
</dbReference>
<dbReference type="SUPFAM" id="SSF47616">
    <property type="entry name" value="GST C-terminal domain-like"/>
    <property type="match status" value="1"/>
</dbReference>
<dbReference type="SFLD" id="SFLDG01152">
    <property type="entry name" value="Main.3:_Omega-_and_Tau-like"/>
    <property type="match status" value="1"/>
</dbReference>
<sequence>MGEEVKLLSIWSSPYALRIVWALKLKGVPYEIIYEDVSHKSKALIEYNPIHKKVPVLVHNGKPIAESLVILEYVDETWKQFPLLPQDPHQRAVARFWAKFGDEKVLPSMWEAFKKQGKEQEEALSRSVENLKFLEEELKGKKLFGGKEIGLVDIALGWLANLVFADSPVIKESWQPRDKMVTRFQAIREAYLSKEVRKDNYLQPVAASHLQVKACKLLPLSPYVNLKVSNPLATIPSGEPTRPPPTERILPNRRRPSPPVNPSMMPPTNPVTIYLIFHFTLNNRLPPPYFYPSPAGQFFSISSIFLVSGLLHLRRENAFVDAVFLFVGSRNRDGGKGDRRDLAVCSIIAISLQEMRFHDANSGLRFSATTSAWFYLRFARSISSGSYCND</sequence>
<dbReference type="SFLD" id="SFLDG00358">
    <property type="entry name" value="Main_(cytGST)"/>
    <property type="match status" value="1"/>
</dbReference>
<dbReference type="Gene3D" id="1.20.1050.10">
    <property type="match status" value="1"/>
</dbReference>
<dbReference type="InterPro" id="IPR036282">
    <property type="entry name" value="Glutathione-S-Trfase_C_sf"/>
</dbReference>
<dbReference type="PANTHER" id="PTHR11260">
    <property type="entry name" value="GLUTATHIONE S-TRANSFERASE, GST, SUPERFAMILY, GST DOMAIN CONTAINING"/>
    <property type="match status" value="1"/>
</dbReference>
<name>A0AA88DA28_FICCA</name>
<dbReference type="Proteomes" id="UP001187192">
    <property type="component" value="Unassembled WGS sequence"/>
</dbReference>
<dbReference type="InterPro" id="IPR004045">
    <property type="entry name" value="Glutathione_S-Trfase_N"/>
</dbReference>
<comment type="caution">
    <text evidence="8">The sequence shown here is derived from an EMBL/GenBank/DDBJ whole genome shotgun (WGS) entry which is preliminary data.</text>
</comment>
<dbReference type="FunFam" id="3.40.30.10:FF:000014">
    <property type="entry name" value="Tau class glutathione S-transferase"/>
    <property type="match status" value="1"/>
</dbReference>
<dbReference type="AlphaFoldDB" id="A0AA88DA28"/>
<dbReference type="CDD" id="cd03185">
    <property type="entry name" value="GST_C_Tau"/>
    <property type="match status" value="1"/>
</dbReference>
<evidence type="ECO:0000256" key="2">
    <source>
        <dbReference type="ARBA" id="ARBA00022679"/>
    </source>
</evidence>
<evidence type="ECO:0000256" key="5">
    <source>
        <dbReference type="SAM" id="MobiDB-lite"/>
    </source>
</evidence>
<feature type="domain" description="GST N-terminal" evidence="6">
    <location>
        <begin position="3"/>
        <end position="82"/>
    </location>
</feature>
<dbReference type="InterPro" id="IPR010987">
    <property type="entry name" value="Glutathione-S-Trfase_C-like"/>
</dbReference>
<dbReference type="EMBL" id="BTGU01000028">
    <property type="protein sequence ID" value="GMN48566.1"/>
    <property type="molecule type" value="Genomic_DNA"/>
</dbReference>
<evidence type="ECO:0000313" key="9">
    <source>
        <dbReference type="Proteomes" id="UP001187192"/>
    </source>
</evidence>
<comment type="similarity">
    <text evidence="4">Belongs to the GST superfamily.</text>
</comment>
<gene>
    <name evidence="8" type="ORF">TIFTF001_017718</name>
</gene>
<dbReference type="InterPro" id="IPR004046">
    <property type="entry name" value="GST_C"/>
</dbReference>
<dbReference type="Gene3D" id="3.40.30.10">
    <property type="entry name" value="Glutaredoxin"/>
    <property type="match status" value="1"/>
</dbReference>
<feature type="region of interest" description="Disordered" evidence="5">
    <location>
        <begin position="235"/>
        <end position="265"/>
    </location>
</feature>
<dbReference type="PROSITE" id="PS50404">
    <property type="entry name" value="GST_NTER"/>
    <property type="match status" value="1"/>
</dbReference>
<keyword evidence="9" id="KW-1185">Reference proteome</keyword>
<dbReference type="InterPro" id="IPR045073">
    <property type="entry name" value="Omega/Tau-like"/>
</dbReference>
<dbReference type="GO" id="GO:0006749">
    <property type="term" value="P:glutathione metabolic process"/>
    <property type="evidence" value="ECO:0007669"/>
    <property type="project" value="InterPro"/>
</dbReference>
<feature type="domain" description="GST C-terminal" evidence="7">
    <location>
        <begin position="87"/>
        <end position="208"/>
    </location>
</feature>
<dbReference type="InterPro" id="IPR045074">
    <property type="entry name" value="GST_C_Tau"/>
</dbReference>
<accession>A0AA88DA28</accession>
<proteinExistence type="inferred from homology"/>
<protein>
    <recommendedName>
        <fullName evidence="1">glutathione transferase</fullName>
        <ecNumber evidence="1">2.5.1.18</ecNumber>
    </recommendedName>
</protein>
<reference evidence="8" key="1">
    <citation type="submission" date="2023-07" db="EMBL/GenBank/DDBJ databases">
        <title>draft genome sequence of fig (Ficus carica).</title>
        <authorList>
            <person name="Takahashi T."/>
            <person name="Nishimura K."/>
        </authorList>
    </citation>
    <scope>NUCLEOTIDE SEQUENCE</scope>
</reference>
<evidence type="ECO:0000313" key="8">
    <source>
        <dbReference type="EMBL" id="GMN48566.1"/>
    </source>
</evidence>
<dbReference type="Pfam" id="PF00043">
    <property type="entry name" value="GST_C"/>
    <property type="match status" value="1"/>
</dbReference>
<evidence type="ECO:0000256" key="4">
    <source>
        <dbReference type="RuleBase" id="RU003494"/>
    </source>
</evidence>
<evidence type="ECO:0000256" key="1">
    <source>
        <dbReference type="ARBA" id="ARBA00012452"/>
    </source>
</evidence>
<dbReference type="Pfam" id="PF02798">
    <property type="entry name" value="GST_N"/>
    <property type="match status" value="1"/>
</dbReference>
<dbReference type="PROSITE" id="PS50405">
    <property type="entry name" value="GST_CTER"/>
    <property type="match status" value="1"/>
</dbReference>
<evidence type="ECO:0000259" key="7">
    <source>
        <dbReference type="PROSITE" id="PS50405"/>
    </source>
</evidence>